<feature type="domain" description="PNPLA" evidence="9">
    <location>
        <begin position="510"/>
        <end position="690"/>
    </location>
</feature>
<keyword evidence="2" id="KW-0677">Repeat</keyword>
<evidence type="ECO:0000256" key="7">
    <source>
        <dbReference type="PROSITE-ProRule" id="PRU00023"/>
    </source>
</evidence>
<dbReference type="SMART" id="SM00248">
    <property type="entry name" value="ANK"/>
    <property type="match status" value="9"/>
</dbReference>
<feature type="short sequence motif" description="GXGXXG" evidence="8">
    <location>
        <begin position="514"/>
        <end position="519"/>
    </location>
</feature>
<evidence type="ECO:0000256" key="8">
    <source>
        <dbReference type="PROSITE-ProRule" id="PRU01161"/>
    </source>
</evidence>
<dbReference type="InterPro" id="IPR036770">
    <property type="entry name" value="Ankyrin_rpt-contain_sf"/>
</dbReference>
<evidence type="ECO:0000313" key="11">
    <source>
        <dbReference type="WBParaSite" id="TMUE_3000012943.1"/>
    </source>
</evidence>
<dbReference type="PANTHER" id="PTHR24139:SF34">
    <property type="entry name" value="85_88 KDA CALCIUM-INDEPENDENT PHOSPHOLIPASE A2"/>
    <property type="match status" value="1"/>
</dbReference>
<dbReference type="Gene3D" id="1.25.40.20">
    <property type="entry name" value="Ankyrin repeat-containing domain"/>
    <property type="match status" value="2"/>
</dbReference>
<feature type="active site" description="Nucleophile" evidence="8">
    <location>
        <position position="548"/>
    </location>
</feature>
<dbReference type="PANTHER" id="PTHR24139">
    <property type="entry name" value="CALCIUM-INDEPENDENT PHOSPHOLIPASE A2"/>
    <property type="match status" value="1"/>
</dbReference>
<reference evidence="11" key="1">
    <citation type="submission" date="2019-12" db="UniProtKB">
        <authorList>
            <consortium name="WormBaseParasite"/>
        </authorList>
    </citation>
    <scope>IDENTIFICATION</scope>
</reference>
<dbReference type="PROSITE" id="PS50297">
    <property type="entry name" value="ANK_REP_REGION"/>
    <property type="match status" value="2"/>
</dbReference>
<dbReference type="GO" id="GO:0052816">
    <property type="term" value="F:long-chain fatty acyl-CoA hydrolase activity"/>
    <property type="evidence" value="ECO:0007669"/>
    <property type="project" value="TreeGrafter"/>
</dbReference>
<keyword evidence="8" id="KW-0442">Lipid degradation</keyword>
<protein>
    <recommendedName>
        <fullName evidence="1">phospholipase A2</fullName>
        <ecNumber evidence="1">3.1.1.4</ecNumber>
    </recommendedName>
</protein>
<dbReference type="Proteomes" id="UP000046395">
    <property type="component" value="Unassembled WGS sequence"/>
</dbReference>
<dbReference type="Pfam" id="PF01734">
    <property type="entry name" value="Patatin"/>
    <property type="match status" value="1"/>
</dbReference>
<dbReference type="Pfam" id="PF12796">
    <property type="entry name" value="Ank_2"/>
    <property type="match status" value="2"/>
</dbReference>
<comment type="catalytic activity">
    <reaction evidence="6">
        <text>a 1,2-diacyl-sn-glycero-3-phosphocholine + H2O = a 1-acyl-sn-glycero-3-phosphocholine + a fatty acid + H(+)</text>
        <dbReference type="Rhea" id="RHEA:15801"/>
        <dbReference type="ChEBI" id="CHEBI:15377"/>
        <dbReference type="ChEBI" id="CHEBI:15378"/>
        <dbReference type="ChEBI" id="CHEBI:28868"/>
        <dbReference type="ChEBI" id="CHEBI:57643"/>
        <dbReference type="ChEBI" id="CHEBI:58168"/>
        <dbReference type="EC" id="3.1.1.4"/>
    </reaction>
    <physiologicalReaction direction="left-to-right" evidence="6">
        <dbReference type="Rhea" id="RHEA:15802"/>
    </physiologicalReaction>
</comment>
<name>A0A5S6R0I7_TRIMR</name>
<evidence type="ECO:0000313" key="10">
    <source>
        <dbReference type="Proteomes" id="UP000046395"/>
    </source>
</evidence>
<evidence type="ECO:0000256" key="4">
    <source>
        <dbReference type="ARBA" id="ARBA00023043"/>
    </source>
</evidence>
<keyword evidence="3 8" id="KW-0378">Hydrolase</keyword>
<evidence type="ECO:0000256" key="1">
    <source>
        <dbReference type="ARBA" id="ARBA00013278"/>
    </source>
</evidence>
<sequence>MSESDGNPYGSKHLSKLLRAMIKVARDRIIGRRYWIPKTNDTVVEVPDPTHDSVQIVLEFMPFVIFRTPSGSDVTKLWHHIGLKCTGTLFSLSRWPSEEEALEQLGRLRPFSDLFIYLVEQTPKAFQCQAISRLIDAIKTHSLWSPVHIAAKIGAKGYFEKLLEDQAEAKYVLHSMCQPEGRYPLHIAVENGQKDIAKLMIEKLKVSSSQVDRLGQNALHYAARTSADMIGVLTANGRCASCINALSKDGYTPLFTAVTSARPSCAAALIKQGATLNVSCHGRSAVHEAMLQNSPRVSGLIRTLHAASPESFDIAEPETGNSALHVAGNKQAILALLSCYPQFNLEARNLNGQTALHLHVYNSNLPCVVGLICKNAQIDAQDGDGNTSLHIAVSNQDEPMTKLLLLFGANPNILNNNNKTPRHLAAKLSERSQEFINWLVLCGAKTCNNLNVYSQTDSPHHRLCLDNFSPSLQTRSEDHAEKLLDSFKQRQSIELVQRKINAGKRMNVVLTLDGGGVRGVVIIQILLSLEHRLKIPLNCIVDWLGGTSTGAIVGSAFAMGQSLRNLQKLYMLLKDEIFEGRTRPYPASRLEENLKSIVGPTTTMADITLSKLIITSVMIKNHPLRLHIFRNYQLPGNHLLNELYGFENPKDLLLWKVLRCTSAAPTYFSSVDDTYVDGGLIANNPSLDTLSEIHRYNCAVELAGNDEKVEIGCLLSIGTGLTPERRLPTINFDSNNPLELLPAAKNYFFIVMNQLTAAEGAPVDRTRCWCQDLNIPYSRFSTPLSKHFFLDTKNDEDVVKMMWETLEYMVAKKDKVDELISLLRLITSNRSLPDRRKS</sequence>
<feature type="repeat" description="ANK" evidence="7">
    <location>
        <begin position="180"/>
        <end position="203"/>
    </location>
</feature>
<feature type="active site" description="Proton acceptor" evidence="8">
    <location>
        <position position="677"/>
    </location>
</feature>
<feature type="short sequence motif" description="GXSXG" evidence="8">
    <location>
        <begin position="546"/>
        <end position="550"/>
    </location>
</feature>
<accession>A0A5S6R0I7</accession>
<dbReference type="SUPFAM" id="SSF52151">
    <property type="entry name" value="FabD/lysophospholipase-like"/>
    <property type="match status" value="1"/>
</dbReference>
<dbReference type="WBParaSite" id="TMUE_3000012943.1">
    <property type="protein sequence ID" value="TMUE_3000012943.1"/>
    <property type="gene ID" value="WBGene00301758"/>
</dbReference>
<dbReference type="InterPro" id="IPR002641">
    <property type="entry name" value="PNPLA_dom"/>
</dbReference>
<feature type="repeat" description="ANK" evidence="7">
    <location>
        <begin position="384"/>
        <end position="416"/>
    </location>
</feature>
<evidence type="ECO:0000256" key="5">
    <source>
        <dbReference type="ARBA" id="ARBA00023098"/>
    </source>
</evidence>
<feature type="repeat" description="ANK" evidence="7">
    <location>
        <begin position="351"/>
        <end position="383"/>
    </location>
</feature>
<dbReference type="GO" id="GO:0005739">
    <property type="term" value="C:mitochondrion"/>
    <property type="evidence" value="ECO:0007669"/>
    <property type="project" value="TreeGrafter"/>
</dbReference>
<organism evidence="10 11">
    <name type="scientific">Trichuris muris</name>
    <name type="common">Mouse whipworm</name>
    <dbReference type="NCBI Taxonomy" id="70415"/>
    <lineage>
        <taxon>Eukaryota</taxon>
        <taxon>Metazoa</taxon>
        <taxon>Ecdysozoa</taxon>
        <taxon>Nematoda</taxon>
        <taxon>Enoplea</taxon>
        <taxon>Dorylaimia</taxon>
        <taxon>Trichinellida</taxon>
        <taxon>Trichuridae</taxon>
        <taxon>Trichuris</taxon>
    </lineage>
</organism>
<evidence type="ECO:0000256" key="3">
    <source>
        <dbReference type="ARBA" id="ARBA00022801"/>
    </source>
</evidence>
<dbReference type="SUPFAM" id="SSF48403">
    <property type="entry name" value="Ankyrin repeat"/>
    <property type="match status" value="1"/>
</dbReference>
<dbReference type="GO" id="GO:2000304">
    <property type="term" value="P:positive regulation of ceramide biosynthetic process"/>
    <property type="evidence" value="ECO:0007669"/>
    <property type="project" value="TreeGrafter"/>
</dbReference>
<evidence type="ECO:0000256" key="6">
    <source>
        <dbReference type="ARBA" id="ARBA00023422"/>
    </source>
</evidence>
<keyword evidence="4 7" id="KW-0040">ANK repeat</keyword>
<dbReference type="InterPro" id="IPR016035">
    <property type="entry name" value="Acyl_Trfase/lysoPLipase"/>
</dbReference>
<dbReference type="GO" id="GO:0047499">
    <property type="term" value="F:calcium-independent phospholipase A2 activity"/>
    <property type="evidence" value="ECO:0007669"/>
    <property type="project" value="InterPro"/>
</dbReference>
<dbReference type="InterPro" id="IPR047148">
    <property type="entry name" value="PLPL9"/>
</dbReference>
<feature type="repeat" description="ANK" evidence="7">
    <location>
        <begin position="249"/>
        <end position="281"/>
    </location>
</feature>
<dbReference type="GO" id="GO:0016042">
    <property type="term" value="P:lipid catabolic process"/>
    <property type="evidence" value="ECO:0007669"/>
    <property type="project" value="UniProtKB-UniRule"/>
</dbReference>
<dbReference type="EC" id="3.1.1.4" evidence="1"/>
<dbReference type="AlphaFoldDB" id="A0A5S6R0I7"/>
<evidence type="ECO:0000256" key="2">
    <source>
        <dbReference type="ARBA" id="ARBA00022737"/>
    </source>
</evidence>
<dbReference type="PROSITE" id="PS51635">
    <property type="entry name" value="PNPLA"/>
    <property type="match status" value="1"/>
</dbReference>
<keyword evidence="10" id="KW-1185">Reference proteome</keyword>
<proteinExistence type="predicted"/>
<feature type="short sequence motif" description="DGA/G" evidence="8">
    <location>
        <begin position="677"/>
        <end position="679"/>
    </location>
</feature>
<keyword evidence="5 8" id="KW-0443">Lipid metabolism</keyword>
<dbReference type="STRING" id="70415.A0A5S6R0I7"/>
<dbReference type="InterPro" id="IPR002110">
    <property type="entry name" value="Ankyrin_rpt"/>
</dbReference>
<evidence type="ECO:0000259" key="9">
    <source>
        <dbReference type="PROSITE" id="PS51635"/>
    </source>
</evidence>
<dbReference type="PROSITE" id="PS50088">
    <property type="entry name" value="ANK_REPEAT"/>
    <property type="match status" value="4"/>
</dbReference>
<dbReference type="Gene3D" id="3.40.1090.10">
    <property type="entry name" value="Cytosolic phospholipase A2 catalytic domain"/>
    <property type="match status" value="1"/>
</dbReference>